<proteinExistence type="predicted"/>
<dbReference type="SUPFAM" id="SSF57903">
    <property type="entry name" value="FYVE/PHD zinc finger"/>
    <property type="match status" value="1"/>
</dbReference>
<feature type="region of interest" description="Disordered" evidence="1">
    <location>
        <begin position="545"/>
        <end position="570"/>
    </location>
</feature>
<evidence type="ECO:0000259" key="2">
    <source>
        <dbReference type="Pfam" id="PF02318"/>
    </source>
</evidence>
<dbReference type="PANTHER" id="PTHR14555:SF3">
    <property type="entry name" value="RABBD DOMAIN-CONTAINING PROTEIN"/>
    <property type="match status" value="1"/>
</dbReference>
<feature type="region of interest" description="Disordered" evidence="1">
    <location>
        <begin position="591"/>
        <end position="641"/>
    </location>
</feature>
<feature type="compositionally biased region" description="Polar residues" evidence="1">
    <location>
        <begin position="624"/>
        <end position="641"/>
    </location>
</feature>
<dbReference type="Gene3D" id="3.30.40.10">
    <property type="entry name" value="Zinc/RING finger domain, C3HC4 (zinc finger)"/>
    <property type="match status" value="1"/>
</dbReference>
<comment type="caution">
    <text evidence="3">The sequence shown here is derived from an EMBL/GenBank/DDBJ whole genome shotgun (WGS) entry which is preliminary data.</text>
</comment>
<protein>
    <submittedName>
        <fullName evidence="3">Rab effector MyRIP</fullName>
    </submittedName>
</protein>
<feature type="compositionally biased region" description="Basic and acidic residues" evidence="1">
    <location>
        <begin position="606"/>
        <end position="623"/>
    </location>
</feature>
<dbReference type="InterPro" id="IPR011011">
    <property type="entry name" value="Znf_FYVE_PHD"/>
</dbReference>
<dbReference type="InterPro" id="IPR051745">
    <property type="entry name" value="Intracell_Transport_Effector"/>
</dbReference>
<feature type="compositionally biased region" description="Polar residues" evidence="1">
    <location>
        <begin position="953"/>
        <end position="964"/>
    </location>
</feature>
<dbReference type="PANTHER" id="PTHR14555">
    <property type="entry name" value="MYELIN-ASSOCIATED OLIGODENDROCYTIC BASIC PROTEIN MOBP -RELATED"/>
    <property type="match status" value="1"/>
</dbReference>
<dbReference type="GO" id="GO:0003779">
    <property type="term" value="F:actin binding"/>
    <property type="evidence" value="ECO:0007669"/>
    <property type="project" value="TreeGrafter"/>
</dbReference>
<gene>
    <name evidence="3" type="primary">MYRIP</name>
    <name evidence="3" type="ORF">TNCT_16951</name>
</gene>
<feature type="compositionally biased region" description="Polar residues" evidence="1">
    <location>
        <begin position="991"/>
        <end position="1007"/>
    </location>
</feature>
<name>A0A8X6IIS9_TRICU</name>
<dbReference type="OrthoDB" id="10072397at2759"/>
<dbReference type="GO" id="GO:0017022">
    <property type="term" value="F:myosin binding"/>
    <property type="evidence" value="ECO:0007669"/>
    <property type="project" value="TreeGrafter"/>
</dbReference>
<feature type="domain" description="FYVE-type zinc finger" evidence="2">
    <location>
        <begin position="28"/>
        <end position="141"/>
    </location>
</feature>
<dbReference type="InterPro" id="IPR041282">
    <property type="entry name" value="FYVE_2"/>
</dbReference>
<dbReference type="GO" id="GO:0030864">
    <property type="term" value="C:cortical actin cytoskeleton"/>
    <property type="evidence" value="ECO:0007669"/>
    <property type="project" value="TreeGrafter"/>
</dbReference>
<feature type="region of interest" description="Disordered" evidence="1">
    <location>
        <begin position="953"/>
        <end position="1013"/>
    </location>
</feature>
<feature type="compositionally biased region" description="Polar residues" evidence="1">
    <location>
        <begin position="974"/>
        <end position="983"/>
    </location>
</feature>
<dbReference type="AlphaFoldDB" id="A0A8X6IIS9"/>
<feature type="compositionally biased region" description="Polar residues" evidence="1">
    <location>
        <begin position="595"/>
        <end position="604"/>
    </location>
</feature>
<evidence type="ECO:0000256" key="1">
    <source>
        <dbReference type="SAM" id="MobiDB-lite"/>
    </source>
</evidence>
<sequence length="1051" mass="118785">MYKGSNKRFNKLKLLNPKGMGKPDIPTLSTFECRSVLDSIQNEFDQLQKEDCSLSKLQQDLTDLIAQRNILTKRKGFNEKYCVLCCLGFNLLFKRKLSCQNCNFLVCRSCSSWDYSSNQWLCKVCEKQKIFNAASRDWICKRLRTSFRNFSAAKVLQNFCRNRRVSDSENDSGYGASAELPLMKLLSSHSLNKDLKMNDLSSHEGDCEEEEDEVGDEEELAEIHYSIETILEGLLGGTLDDALVDQLYPNSNIYLNLFSSYHLKLVEVIQNLSKALQKALHNLPSENGITPTTAHAALKNVITTLVEECQEIPPLQMEEPKEIDLNASLSFDFANIFSSYDSLVAAAVINKVVEESQSKFKQCDFTSMEENIKAELDNITPHSNFENGHEETESYINSETTAAPFDLPVECVQIEEIEEITQEFTDSEDDKLSSISKWSNSLQSIDEVGIQKHSGFETFIDIDHSSQTPTPFPEFGCDLIDDPVNQEPGTTCHPTVVTTWEENWLFRKKKRLPLYSNLKYQLLTYCDEPPCMLIPCPSESTDAAELDEYSSELSETHSAGSLEFSSEPDDVSLEIENSSVKVSTPKEVLSKSEKQMFSNSSPISVESKEVKENKMCQSKDKISSESLSAASKNITSSNVKTENQDLKKTEIVQERSQPIKIDNNKDKNRSSPKGEIITETQYGTPPRPGTIAEREHKKWLNAVPLKNNPYSAENISKRSSLTKGILQEPISSFEEFERKLSLSSETNVPTVKKVNCGPKSIDSELYKRDYYVNQDHRYRNDLYPLQKSAKYQYSLNEDCIEPLSEEALNSFEEKIYVRSGKVFTIENHVKRLEQEIKDPPLSPDLSRETRYIPHNVKQVNSQYMNGTSANLVVATYNDATSGHVLNNSSAMKCGPNSLQELSGNKQSIVSNKLEQEKVKKTKPCRKIHSLTARSLSREFRDLAKLNLPKPMNRTIQVPSQNSEEGVSERESLCSPESVQSSFSIGHPDNTHGYTSDESNTSTNSVTKNKSRRHISRSILERATYWERRAEQGLLSDASVSEEFPGIDINPD</sequence>
<feature type="region of interest" description="Disordered" evidence="1">
    <location>
        <begin position="654"/>
        <end position="689"/>
    </location>
</feature>
<accession>A0A8X6IIS9</accession>
<dbReference type="InterPro" id="IPR013083">
    <property type="entry name" value="Znf_RING/FYVE/PHD"/>
</dbReference>
<evidence type="ECO:0000313" key="4">
    <source>
        <dbReference type="Proteomes" id="UP000887116"/>
    </source>
</evidence>
<keyword evidence="4" id="KW-1185">Reference proteome</keyword>
<dbReference type="Pfam" id="PF02318">
    <property type="entry name" value="FYVE_2"/>
    <property type="match status" value="1"/>
</dbReference>
<evidence type="ECO:0000313" key="3">
    <source>
        <dbReference type="EMBL" id="GFQ95282.1"/>
    </source>
</evidence>
<dbReference type="Proteomes" id="UP000887116">
    <property type="component" value="Unassembled WGS sequence"/>
</dbReference>
<dbReference type="EMBL" id="BMAO01024423">
    <property type="protein sequence ID" value="GFQ95282.1"/>
    <property type="molecule type" value="Genomic_DNA"/>
</dbReference>
<reference evidence="3" key="1">
    <citation type="submission" date="2020-07" db="EMBL/GenBank/DDBJ databases">
        <title>Multicomponent nature underlies the extraordinary mechanical properties of spider dragline silk.</title>
        <authorList>
            <person name="Kono N."/>
            <person name="Nakamura H."/>
            <person name="Mori M."/>
            <person name="Yoshida Y."/>
            <person name="Ohtoshi R."/>
            <person name="Malay A.D."/>
            <person name="Moran D.A.P."/>
            <person name="Tomita M."/>
            <person name="Numata K."/>
            <person name="Arakawa K."/>
        </authorList>
    </citation>
    <scope>NUCLEOTIDE SEQUENCE</scope>
</reference>
<organism evidence="3 4">
    <name type="scientific">Trichonephila clavata</name>
    <name type="common">Joro spider</name>
    <name type="synonym">Nephila clavata</name>
    <dbReference type="NCBI Taxonomy" id="2740835"/>
    <lineage>
        <taxon>Eukaryota</taxon>
        <taxon>Metazoa</taxon>
        <taxon>Ecdysozoa</taxon>
        <taxon>Arthropoda</taxon>
        <taxon>Chelicerata</taxon>
        <taxon>Arachnida</taxon>
        <taxon>Araneae</taxon>
        <taxon>Araneomorphae</taxon>
        <taxon>Entelegynae</taxon>
        <taxon>Araneoidea</taxon>
        <taxon>Nephilidae</taxon>
        <taxon>Trichonephila</taxon>
    </lineage>
</organism>